<name>A0ABN2DK85_9ACTN</name>
<sequence length="138" mass="15124">MRNTLRMDSATDRRVLEGPQMEVQLTVSGADTVDQVASLFSWLTDEPGLRGRVRIVEPVRAEDDLGALSDTLMVLLGSGGVGAALASALRAWLQRRSVDVTITLKSKEKSIQVRADRAKDAESTLRQLRQFLDEADGE</sequence>
<keyword evidence="1" id="KW-0472">Membrane</keyword>
<keyword evidence="1" id="KW-1133">Transmembrane helix</keyword>
<evidence type="ECO:0000313" key="2">
    <source>
        <dbReference type="EMBL" id="GAA1578720.1"/>
    </source>
</evidence>
<dbReference type="EMBL" id="BAAAOS010000020">
    <property type="protein sequence ID" value="GAA1578720.1"/>
    <property type="molecule type" value="Genomic_DNA"/>
</dbReference>
<evidence type="ECO:0000256" key="1">
    <source>
        <dbReference type="SAM" id="Phobius"/>
    </source>
</evidence>
<feature type="transmembrane region" description="Helical" evidence="1">
    <location>
        <begin position="72"/>
        <end position="93"/>
    </location>
</feature>
<accession>A0ABN2DK85</accession>
<dbReference type="Pfam" id="PF19953">
    <property type="entry name" value="EACC1"/>
    <property type="match status" value="1"/>
</dbReference>
<gene>
    <name evidence="2" type="ORF">GCM10009789_35350</name>
</gene>
<protein>
    <recommendedName>
        <fullName evidence="4">ACT domain-containing protein</fullName>
    </recommendedName>
</protein>
<proteinExistence type="predicted"/>
<evidence type="ECO:0008006" key="4">
    <source>
        <dbReference type="Google" id="ProtNLM"/>
    </source>
</evidence>
<keyword evidence="3" id="KW-1185">Reference proteome</keyword>
<organism evidence="2 3">
    <name type="scientific">Kribbella sancticallisti</name>
    <dbReference type="NCBI Taxonomy" id="460087"/>
    <lineage>
        <taxon>Bacteria</taxon>
        <taxon>Bacillati</taxon>
        <taxon>Actinomycetota</taxon>
        <taxon>Actinomycetes</taxon>
        <taxon>Propionibacteriales</taxon>
        <taxon>Kribbellaceae</taxon>
        <taxon>Kribbella</taxon>
    </lineage>
</organism>
<dbReference type="Proteomes" id="UP001500393">
    <property type="component" value="Unassembled WGS sequence"/>
</dbReference>
<reference evidence="2 3" key="1">
    <citation type="journal article" date="2019" name="Int. J. Syst. Evol. Microbiol.">
        <title>The Global Catalogue of Microorganisms (GCM) 10K type strain sequencing project: providing services to taxonomists for standard genome sequencing and annotation.</title>
        <authorList>
            <consortium name="The Broad Institute Genomics Platform"/>
            <consortium name="The Broad Institute Genome Sequencing Center for Infectious Disease"/>
            <person name="Wu L."/>
            <person name="Ma J."/>
        </authorList>
    </citation>
    <scope>NUCLEOTIDE SEQUENCE [LARGE SCALE GENOMIC DNA]</scope>
    <source>
        <strain evidence="2 3">JCM 14969</strain>
    </source>
</reference>
<evidence type="ECO:0000313" key="3">
    <source>
        <dbReference type="Proteomes" id="UP001500393"/>
    </source>
</evidence>
<comment type="caution">
    <text evidence="2">The sequence shown here is derived from an EMBL/GenBank/DDBJ whole genome shotgun (WGS) entry which is preliminary data.</text>
</comment>
<keyword evidence="1" id="KW-0812">Transmembrane</keyword>
<dbReference type="InterPro" id="IPR045428">
    <property type="entry name" value="EACC1"/>
</dbReference>